<accession>A0ABN6KGL7</accession>
<keyword evidence="1" id="KW-1133">Transmembrane helix</keyword>
<protein>
    <submittedName>
        <fullName evidence="2">Prepilin-type N-terminal cleavage/methylation domain-containing protein</fullName>
    </submittedName>
</protein>
<dbReference type="InterPro" id="IPR012902">
    <property type="entry name" value="N_methyl_site"/>
</dbReference>
<feature type="transmembrane region" description="Helical" evidence="1">
    <location>
        <begin position="28"/>
        <end position="51"/>
    </location>
</feature>
<organism evidence="2 3">
    <name type="scientific">Leptospira kobayashii</name>
    <dbReference type="NCBI Taxonomy" id="1917830"/>
    <lineage>
        <taxon>Bacteria</taxon>
        <taxon>Pseudomonadati</taxon>
        <taxon>Spirochaetota</taxon>
        <taxon>Spirochaetia</taxon>
        <taxon>Leptospirales</taxon>
        <taxon>Leptospiraceae</taxon>
        <taxon>Leptospira</taxon>
    </lineage>
</organism>
<proteinExistence type="predicted"/>
<evidence type="ECO:0000313" key="2">
    <source>
        <dbReference type="EMBL" id="BDA78903.1"/>
    </source>
</evidence>
<evidence type="ECO:0000313" key="3">
    <source>
        <dbReference type="Proteomes" id="UP000245263"/>
    </source>
</evidence>
<dbReference type="Pfam" id="PF07963">
    <property type="entry name" value="N_methyl"/>
    <property type="match status" value="1"/>
</dbReference>
<dbReference type="EMBL" id="AP025028">
    <property type="protein sequence ID" value="BDA78903.1"/>
    <property type="molecule type" value="Genomic_DNA"/>
</dbReference>
<reference evidence="2 3" key="1">
    <citation type="submission" date="2021-08" db="EMBL/GenBank/DDBJ databases">
        <title>Complete genome sequence of Leptospira kobayashii strain E30.</title>
        <authorList>
            <person name="Nakao R."/>
            <person name="Nakamura S."/>
            <person name="Masuzawa T."/>
            <person name="Koizumi N."/>
        </authorList>
    </citation>
    <scope>NUCLEOTIDE SEQUENCE [LARGE SCALE GENOMIC DNA]</scope>
    <source>
        <strain evidence="2 3">E30</strain>
    </source>
</reference>
<evidence type="ECO:0000256" key="1">
    <source>
        <dbReference type="SAM" id="Phobius"/>
    </source>
</evidence>
<keyword evidence="1" id="KW-0812">Transmembrane</keyword>
<sequence length="189" mass="21040">MSAMSKWIKMQPVANKANLLRPLSRRGFTLVEVTIGMAMAAVAMVYTYSMIADGMKYQKKGVQLSNAVHLAKIKMAQVDSSTTMQSDTSKGEIPGFPGYRFETEIKEEEMDLLKLAAGPNAEELKKKAPKDMLGDKDVGLSDLMKKRSQTKNFETGGIMKVFRVKVSITYPDGIKDATYTVETFRSTKY</sequence>
<dbReference type="NCBIfam" id="TIGR02532">
    <property type="entry name" value="IV_pilin_GFxxxE"/>
    <property type="match status" value="1"/>
</dbReference>
<dbReference type="Proteomes" id="UP000245263">
    <property type="component" value="Chromosome 1"/>
</dbReference>
<keyword evidence="3" id="KW-1185">Reference proteome</keyword>
<keyword evidence="1" id="KW-0472">Membrane</keyword>
<gene>
    <name evidence="2" type="ORF">LPTSP3_g18330</name>
</gene>
<name>A0ABN6KGL7_9LEPT</name>